<dbReference type="Gene3D" id="1.25.40.10">
    <property type="entry name" value="Tetratricopeptide repeat domain"/>
    <property type="match status" value="1"/>
</dbReference>
<dbReference type="SMART" id="SM00028">
    <property type="entry name" value="TPR"/>
    <property type="match status" value="3"/>
</dbReference>
<dbReference type="EMBL" id="CVMT01000009">
    <property type="protein sequence ID" value="CRG91391.1"/>
    <property type="molecule type" value="Genomic_DNA"/>
</dbReference>
<dbReference type="AlphaFoldDB" id="A0A0U1M8L2"/>
<dbReference type="Pfam" id="PF00080">
    <property type="entry name" value="Sod_Cu"/>
    <property type="match status" value="1"/>
</dbReference>
<feature type="compositionally biased region" description="Basic and acidic residues" evidence="13">
    <location>
        <begin position="622"/>
        <end position="634"/>
    </location>
</feature>
<dbReference type="GO" id="GO:0046872">
    <property type="term" value="F:metal ion binding"/>
    <property type="evidence" value="ECO:0007669"/>
    <property type="project" value="UniProtKB-KW"/>
</dbReference>
<dbReference type="InterPro" id="IPR019734">
    <property type="entry name" value="TPR_rpt"/>
</dbReference>
<dbReference type="InterPro" id="IPR000270">
    <property type="entry name" value="PB1_dom"/>
</dbReference>
<evidence type="ECO:0000259" key="14">
    <source>
        <dbReference type="PROSITE" id="PS50846"/>
    </source>
</evidence>
<dbReference type="GO" id="GO:0005737">
    <property type="term" value="C:cytoplasm"/>
    <property type="evidence" value="ECO:0007669"/>
    <property type="project" value="UniProtKB-SubCell"/>
</dbReference>
<evidence type="ECO:0000256" key="1">
    <source>
        <dbReference type="ARBA" id="ARBA00001973"/>
    </source>
</evidence>
<keyword evidence="10 12" id="KW-0802">TPR repeat</keyword>
<dbReference type="FunFam" id="3.30.70.100:FF:000038">
    <property type="entry name" value="Superoxide dismutase 1 copper chaperone"/>
    <property type="match status" value="1"/>
</dbReference>
<reference evidence="15 16" key="1">
    <citation type="submission" date="2015-04" db="EMBL/GenBank/DDBJ databases">
        <authorList>
            <person name="Syromyatnikov M.Y."/>
            <person name="Popov V.N."/>
        </authorList>
    </citation>
    <scope>NUCLEOTIDE SEQUENCE [LARGE SCALE GENOMIC DNA]</scope>
    <source>
        <strain evidence="15">WF-38-12</strain>
    </source>
</reference>
<dbReference type="FunFam" id="2.60.40.200:FF:000009">
    <property type="entry name" value="Superoxide dismutase 1 copper chaperone"/>
    <property type="match status" value="1"/>
</dbReference>
<comment type="subcellular location">
    <subcellularLocation>
        <location evidence="2">Cytoplasm</location>
    </subcellularLocation>
</comment>
<dbReference type="InterPro" id="IPR051864">
    <property type="entry name" value="NCF2_NOXA1"/>
</dbReference>
<dbReference type="Gene3D" id="2.60.40.200">
    <property type="entry name" value="Superoxide dismutase, copper/zinc binding domain"/>
    <property type="match status" value="1"/>
</dbReference>
<evidence type="ECO:0000256" key="13">
    <source>
        <dbReference type="SAM" id="MobiDB-lite"/>
    </source>
</evidence>
<dbReference type="InterPro" id="IPR036163">
    <property type="entry name" value="HMA_dom_sf"/>
</dbReference>
<dbReference type="PANTHER" id="PTHR15175">
    <property type="entry name" value="NEUTROPHIL CYTOSOLIC FACTOR 2, NEUTROPHIL NADPH OXIDASE FACTOR 2"/>
    <property type="match status" value="1"/>
</dbReference>
<dbReference type="InterPro" id="IPR036423">
    <property type="entry name" value="SOD-like_Cu/Zn_dom_sf"/>
</dbReference>
<keyword evidence="6" id="KW-0728">SH3 domain</keyword>
<feature type="compositionally biased region" description="Low complexity" evidence="13">
    <location>
        <begin position="541"/>
        <end position="551"/>
    </location>
</feature>
<keyword evidence="11" id="KW-1015">Disulfide bond</keyword>
<keyword evidence="7" id="KW-0963">Cytoplasm</keyword>
<dbReference type="SUPFAM" id="SSF49329">
    <property type="entry name" value="Cu,Zn superoxide dismutase-like"/>
    <property type="match status" value="1"/>
</dbReference>
<evidence type="ECO:0000313" key="16">
    <source>
        <dbReference type="Proteomes" id="UP000054383"/>
    </source>
</evidence>
<proteinExistence type="inferred from homology"/>
<evidence type="ECO:0000313" key="15">
    <source>
        <dbReference type="EMBL" id="CRG91391.1"/>
    </source>
</evidence>
<dbReference type="FunFam" id="1.25.40.10:FF:000017">
    <property type="entry name" value="NADPH oxidase regulator NoxR"/>
    <property type="match status" value="1"/>
</dbReference>
<comment type="similarity">
    <text evidence="4">Belongs to the CCS1 family.</text>
</comment>
<sequence length="807" mass="89424">MIEPFQTTFAVPMTCDSCVNDISQSINKLEGINKVEAKLEDQLLLVEGTAAPSSIVAAIQDTGRDAIIRGSGLSDSAAVCILETHNTTVAEKVRGLSRMVQVSKNKTLVDLTINGLSPGRYWATVRETGDISEGAASTGTVWEALKAKVFGRDEPRGVFGTVDVNEKGKGNVLLDQPLAVWEMIGRSMVVSKSKDGPFKKDDPDTIVGVIARSAGVWDNDKTLQQSPTYYYLLSSFHLLFSPGQECPALSKTGVRYIVNMSLKQEIETWVQALAHYDNNEFDTALKIFDGIAETSRILFNCGVIHATLGEHEKAVECYQRAISFDNYLAIAYFQQGVSNFLLGDFEEALANFNDTLLYLRGNTSIDYEQLGLKFRLYSCEVLFNRGLCYIYLQQMDPGMQDLYYAKQEKVTPDHDVIDEALNEQADGYTVFSIPVGVVYRPNEAKVKNLKTKDYLGKARLVAASDRNNAFTGFQGSEIKRSMTLDATAKDDRPLENISFAATNLVQKNLSSRGVRQQSEPPIGRTAFPPTPPPESEKANYSIGSGSSNNNNTTLTDRAANMRAGPPPRLNLDRPGSRSNGRTGGDVPSMGKARIGTTRTASEPRGPPSRQFSGSSSSSSRTQDARPRLYRETTNGRKQYMSANGSIAEDGYAEEVYDMYISPRSAGRAPNYIDEEEEYASTYEDDTVNSGEFEMLGGAAQPKASAQRRARGSSRRPEIRKFRVKVHAKEETRYIMIGPDLDFGEFEGKVREKFAFQRPLRIRMRDDGDMITMGDQDDLDLLLSLARDAARRENHEMGKMEIWVEERG</sequence>
<evidence type="ECO:0000256" key="9">
    <source>
        <dbReference type="ARBA" id="ARBA00022737"/>
    </source>
</evidence>
<dbReference type="InterPro" id="IPR006121">
    <property type="entry name" value="HMA_dom"/>
</dbReference>
<dbReference type="SUPFAM" id="SSF54277">
    <property type="entry name" value="CAD &amp; PB1 domains"/>
    <property type="match status" value="1"/>
</dbReference>
<evidence type="ECO:0000256" key="5">
    <source>
        <dbReference type="ARBA" id="ARBA00016103"/>
    </source>
</evidence>
<dbReference type="Gene3D" id="3.10.20.90">
    <property type="entry name" value="Phosphatidylinositol 3-kinase Catalytic Subunit, Chain A, domain 1"/>
    <property type="match status" value="1"/>
</dbReference>
<evidence type="ECO:0000256" key="3">
    <source>
        <dbReference type="ARBA" id="ARBA00008051"/>
    </source>
</evidence>
<protein>
    <recommendedName>
        <fullName evidence="5">Superoxide dismutase 1 copper chaperone</fullName>
    </recommendedName>
</protein>
<dbReference type="InterPro" id="IPR001424">
    <property type="entry name" value="SOD_Cu_Zn_dom"/>
</dbReference>
<evidence type="ECO:0000256" key="6">
    <source>
        <dbReference type="ARBA" id="ARBA00022443"/>
    </source>
</evidence>
<keyword evidence="8" id="KW-0479">Metal-binding</keyword>
<dbReference type="Proteomes" id="UP000054383">
    <property type="component" value="Unassembled WGS sequence"/>
</dbReference>
<organism evidence="15 16">
    <name type="scientific">Talaromyces islandicus</name>
    <name type="common">Penicillium islandicum</name>
    <dbReference type="NCBI Taxonomy" id="28573"/>
    <lineage>
        <taxon>Eukaryota</taxon>
        <taxon>Fungi</taxon>
        <taxon>Dikarya</taxon>
        <taxon>Ascomycota</taxon>
        <taxon>Pezizomycotina</taxon>
        <taxon>Eurotiomycetes</taxon>
        <taxon>Eurotiomycetidae</taxon>
        <taxon>Eurotiales</taxon>
        <taxon>Trichocomaceae</taxon>
        <taxon>Talaromyces</taxon>
        <taxon>Talaromyces sect. Islandici</taxon>
    </lineage>
</organism>
<keyword evidence="9" id="KW-0677">Repeat</keyword>
<evidence type="ECO:0000256" key="10">
    <source>
        <dbReference type="ARBA" id="ARBA00022803"/>
    </source>
</evidence>
<dbReference type="Pfam" id="PF13181">
    <property type="entry name" value="TPR_8"/>
    <property type="match status" value="1"/>
</dbReference>
<dbReference type="STRING" id="28573.A0A0U1M8L2"/>
<keyword evidence="16" id="KW-1185">Reference proteome</keyword>
<feature type="compositionally biased region" description="Low complexity" evidence="13">
    <location>
        <begin position="607"/>
        <end position="620"/>
    </location>
</feature>
<comment type="similarity">
    <text evidence="3">Belongs to the NCF2/NOXA1 family.</text>
</comment>
<dbReference type="SUPFAM" id="SSF55008">
    <property type="entry name" value="HMA, heavy metal-associated domain"/>
    <property type="match status" value="1"/>
</dbReference>
<dbReference type="InterPro" id="IPR011990">
    <property type="entry name" value="TPR-like_helical_dom_sf"/>
</dbReference>
<dbReference type="PROSITE" id="PS50846">
    <property type="entry name" value="HMA_2"/>
    <property type="match status" value="1"/>
</dbReference>
<evidence type="ECO:0000256" key="4">
    <source>
        <dbReference type="ARBA" id="ARBA00010636"/>
    </source>
</evidence>
<evidence type="ECO:0000256" key="8">
    <source>
        <dbReference type="ARBA" id="ARBA00022723"/>
    </source>
</evidence>
<evidence type="ECO:0000256" key="12">
    <source>
        <dbReference type="PROSITE-ProRule" id="PRU00339"/>
    </source>
</evidence>
<dbReference type="Gene3D" id="3.30.70.100">
    <property type="match status" value="1"/>
</dbReference>
<dbReference type="OMA" id="PTSCTIC"/>
<accession>A0A0U1M8L2</accession>
<comment type="cofactor">
    <cofactor evidence="1">
        <name>Cu(2+)</name>
        <dbReference type="ChEBI" id="CHEBI:29036"/>
    </cofactor>
</comment>
<feature type="domain" description="HMA" evidence="14">
    <location>
        <begin position="4"/>
        <end position="67"/>
    </location>
</feature>
<dbReference type="SMART" id="SM00666">
    <property type="entry name" value="PB1"/>
    <property type="match status" value="1"/>
</dbReference>
<dbReference type="Pfam" id="PF00403">
    <property type="entry name" value="HMA"/>
    <property type="match status" value="1"/>
</dbReference>
<evidence type="ECO:0000256" key="11">
    <source>
        <dbReference type="ARBA" id="ARBA00023157"/>
    </source>
</evidence>
<dbReference type="OrthoDB" id="9450131at2759"/>
<dbReference type="PANTHER" id="PTHR15175:SF0">
    <property type="entry name" value="SH3 DOMAIN-CONTAINING PROTEIN C23A1.17"/>
    <property type="match status" value="1"/>
</dbReference>
<feature type="repeat" description="TPR" evidence="12">
    <location>
        <begin position="295"/>
        <end position="328"/>
    </location>
</feature>
<dbReference type="GO" id="GO:0006801">
    <property type="term" value="P:superoxide metabolic process"/>
    <property type="evidence" value="ECO:0007669"/>
    <property type="project" value="InterPro"/>
</dbReference>
<evidence type="ECO:0000256" key="2">
    <source>
        <dbReference type="ARBA" id="ARBA00004496"/>
    </source>
</evidence>
<name>A0A0U1M8L2_TALIS</name>
<feature type="compositionally biased region" description="Polar residues" evidence="13">
    <location>
        <begin position="508"/>
        <end position="519"/>
    </location>
</feature>
<feature type="region of interest" description="Disordered" evidence="13">
    <location>
        <begin position="508"/>
        <end position="637"/>
    </location>
</feature>
<dbReference type="SUPFAM" id="SSF48452">
    <property type="entry name" value="TPR-like"/>
    <property type="match status" value="1"/>
</dbReference>
<dbReference type="PROSITE" id="PS50005">
    <property type="entry name" value="TPR"/>
    <property type="match status" value="1"/>
</dbReference>
<dbReference type="CDD" id="cd00371">
    <property type="entry name" value="HMA"/>
    <property type="match status" value="1"/>
</dbReference>
<gene>
    <name evidence="15" type="ORF">PISL3812_08439</name>
</gene>
<evidence type="ECO:0000256" key="7">
    <source>
        <dbReference type="ARBA" id="ARBA00022490"/>
    </source>
</evidence>